<evidence type="ECO:0000313" key="2">
    <source>
        <dbReference type="EMBL" id="KAG2121068.1"/>
    </source>
</evidence>
<feature type="region of interest" description="Disordered" evidence="1">
    <location>
        <begin position="1"/>
        <end position="56"/>
    </location>
</feature>
<sequence length="430" mass="46867">MSSPSTFNYHRRSLSTSSPSPSPVPKSLWRPASKRVRSSCNSPALPDSASPQTRNFDFWRTGKRLRRDISVRADDISSVYPRVTNYLVDFQPPSLTYTTGSSTPASTDSHSSGLSSSAPHTPLFATTPEDFLLFPGRSSPRETVSEKSSSTNLVGIRDSHSDISEADATRLRSDAFWELRRSIAVSGEGLVKRMRDFEHSRSKSGIYKRARTVDRQRTKKRHSPSVPVTRSVRRSNSSDSDEDDIQIYSGELCGLPISRQKRASSLGPVDMDDDEMQSSPLLEYEDQASTRSSSSNDDADNLSRRSFNSTFSPDTLHSTSSSPAYKYSAYTTAFSPPLSGPSFSSPACSSEAPRSSPMQNSIFLSSHPTAVSFASSQEDVSLNSSASRTEKAIAALSLAIANGAAGLGDYDALRDIPSVMIDSQVGELWH</sequence>
<evidence type="ECO:0000313" key="3">
    <source>
        <dbReference type="Proteomes" id="UP000823399"/>
    </source>
</evidence>
<reference evidence="2" key="1">
    <citation type="journal article" date="2020" name="New Phytol.">
        <title>Comparative genomics reveals dynamic genome evolution in host specialist ectomycorrhizal fungi.</title>
        <authorList>
            <person name="Lofgren L.A."/>
            <person name="Nguyen N.H."/>
            <person name="Vilgalys R."/>
            <person name="Ruytinx J."/>
            <person name="Liao H.L."/>
            <person name="Branco S."/>
            <person name="Kuo A."/>
            <person name="LaButti K."/>
            <person name="Lipzen A."/>
            <person name="Andreopoulos W."/>
            <person name="Pangilinan J."/>
            <person name="Riley R."/>
            <person name="Hundley H."/>
            <person name="Na H."/>
            <person name="Barry K."/>
            <person name="Grigoriev I.V."/>
            <person name="Stajich J.E."/>
            <person name="Kennedy P.G."/>
        </authorList>
    </citation>
    <scope>NUCLEOTIDE SEQUENCE</scope>
    <source>
        <strain evidence="2">FC423</strain>
    </source>
</reference>
<comment type="caution">
    <text evidence="2">The sequence shown here is derived from an EMBL/GenBank/DDBJ whole genome shotgun (WGS) entry which is preliminary data.</text>
</comment>
<proteinExistence type="predicted"/>
<dbReference type="Proteomes" id="UP000823399">
    <property type="component" value="Unassembled WGS sequence"/>
</dbReference>
<dbReference type="GeneID" id="64690618"/>
<dbReference type="AlphaFoldDB" id="A0A9P7FQB6"/>
<dbReference type="EMBL" id="JABBWM010000001">
    <property type="protein sequence ID" value="KAG2121068.1"/>
    <property type="molecule type" value="Genomic_DNA"/>
</dbReference>
<evidence type="ECO:0000256" key="1">
    <source>
        <dbReference type="SAM" id="MobiDB-lite"/>
    </source>
</evidence>
<feature type="compositionally biased region" description="Polar residues" evidence="1">
    <location>
        <begin position="307"/>
        <end position="322"/>
    </location>
</feature>
<dbReference type="OrthoDB" id="2688840at2759"/>
<protein>
    <submittedName>
        <fullName evidence="2">Uncharacterized protein</fullName>
    </submittedName>
</protein>
<accession>A0A9P7FQB6</accession>
<feature type="region of interest" description="Disordered" evidence="1">
    <location>
        <begin position="284"/>
        <end position="322"/>
    </location>
</feature>
<dbReference type="RefSeq" id="XP_041300444.1">
    <property type="nucleotide sequence ID" value="XM_041428359.1"/>
</dbReference>
<name>A0A9P7FQB6_9AGAM</name>
<organism evidence="2 3">
    <name type="scientific">Suillus discolor</name>
    <dbReference type="NCBI Taxonomy" id="1912936"/>
    <lineage>
        <taxon>Eukaryota</taxon>
        <taxon>Fungi</taxon>
        <taxon>Dikarya</taxon>
        <taxon>Basidiomycota</taxon>
        <taxon>Agaricomycotina</taxon>
        <taxon>Agaricomycetes</taxon>
        <taxon>Agaricomycetidae</taxon>
        <taxon>Boletales</taxon>
        <taxon>Suillineae</taxon>
        <taxon>Suillaceae</taxon>
        <taxon>Suillus</taxon>
    </lineage>
</organism>
<feature type="region of interest" description="Disordered" evidence="1">
    <location>
        <begin position="98"/>
        <end position="121"/>
    </location>
</feature>
<keyword evidence="3" id="KW-1185">Reference proteome</keyword>
<gene>
    <name evidence="2" type="ORF">F5147DRAFT_16650</name>
</gene>
<feature type="compositionally biased region" description="Low complexity" evidence="1">
    <location>
        <begin position="224"/>
        <end position="238"/>
    </location>
</feature>
<feature type="region of interest" description="Disordered" evidence="1">
    <location>
        <begin position="199"/>
        <end position="244"/>
    </location>
</feature>
<feature type="compositionally biased region" description="Low complexity" evidence="1">
    <location>
        <begin position="101"/>
        <end position="117"/>
    </location>
</feature>
<feature type="compositionally biased region" description="Low complexity" evidence="1">
    <location>
        <begin position="341"/>
        <end position="353"/>
    </location>
</feature>
<feature type="region of interest" description="Disordered" evidence="1">
    <location>
        <begin position="341"/>
        <end position="361"/>
    </location>
</feature>